<dbReference type="Proteomes" id="UP001212841">
    <property type="component" value="Unassembled WGS sequence"/>
</dbReference>
<keyword evidence="3" id="KW-1185">Reference proteome</keyword>
<feature type="non-terminal residue" evidence="2">
    <location>
        <position position="1"/>
    </location>
</feature>
<name>A0AAD5S0J6_9FUNG</name>
<evidence type="ECO:0000256" key="1">
    <source>
        <dbReference type="SAM" id="MobiDB-lite"/>
    </source>
</evidence>
<dbReference type="AlphaFoldDB" id="A0AAD5S0J6"/>
<proteinExistence type="predicted"/>
<sequence length="106" mass="11795">DKYGLADLDSPEDAFRDANGGGGEDVGRIGRRVEKVGSVFKDEVRGLLGVLGKQRDENLRGLSVRLDFNHVSCEICVWVGCLWRVVSDKGFFDIQYYARQGVEARS</sequence>
<protein>
    <submittedName>
        <fullName evidence="2">Uncharacterized protein</fullName>
    </submittedName>
</protein>
<comment type="caution">
    <text evidence="2">The sequence shown here is derived from an EMBL/GenBank/DDBJ whole genome shotgun (WGS) entry which is preliminary data.</text>
</comment>
<feature type="region of interest" description="Disordered" evidence="1">
    <location>
        <begin position="1"/>
        <end position="23"/>
    </location>
</feature>
<dbReference type="EMBL" id="JADGJD010002476">
    <property type="protein sequence ID" value="KAJ3032365.1"/>
    <property type="molecule type" value="Genomic_DNA"/>
</dbReference>
<accession>A0AAD5S0J6</accession>
<gene>
    <name evidence="2" type="ORF">HK097_005274</name>
</gene>
<organism evidence="2 3">
    <name type="scientific">Rhizophlyctis rosea</name>
    <dbReference type="NCBI Taxonomy" id="64517"/>
    <lineage>
        <taxon>Eukaryota</taxon>
        <taxon>Fungi</taxon>
        <taxon>Fungi incertae sedis</taxon>
        <taxon>Chytridiomycota</taxon>
        <taxon>Chytridiomycota incertae sedis</taxon>
        <taxon>Chytridiomycetes</taxon>
        <taxon>Rhizophlyctidales</taxon>
        <taxon>Rhizophlyctidaceae</taxon>
        <taxon>Rhizophlyctis</taxon>
    </lineage>
</organism>
<reference evidence="2" key="1">
    <citation type="submission" date="2020-05" db="EMBL/GenBank/DDBJ databases">
        <title>Phylogenomic resolution of chytrid fungi.</title>
        <authorList>
            <person name="Stajich J.E."/>
            <person name="Amses K."/>
            <person name="Simmons R."/>
            <person name="Seto K."/>
            <person name="Myers J."/>
            <person name="Bonds A."/>
            <person name="Quandt C.A."/>
            <person name="Barry K."/>
            <person name="Liu P."/>
            <person name="Grigoriev I."/>
            <person name="Longcore J.E."/>
            <person name="James T.Y."/>
        </authorList>
    </citation>
    <scope>NUCLEOTIDE SEQUENCE</scope>
    <source>
        <strain evidence="2">JEL0318</strain>
    </source>
</reference>
<evidence type="ECO:0000313" key="2">
    <source>
        <dbReference type="EMBL" id="KAJ3032365.1"/>
    </source>
</evidence>
<evidence type="ECO:0000313" key="3">
    <source>
        <dbReference type="Proteomes" id="UP001212841"/>
    </source>
</evidence>